<protein>
    <recommendedName>
        <fullName evidence="5">chanoclavine-I aldehyde reductase</fullName>
        <ecNumber evidence="5">1.3.1.100</ecNumber>
    </recommendedName>
</protein>
<dbReference type="InterPro" id="IPR001155">
    <property type="entry name" value="OxRdtase_FMN_N"/>
</dbReference>
<dbReference type="CDD" id="cd02933">
    <property type="entry name" value="OYE_like_FMN"/>
    <property type="match status" value="1"/>
</dbReference>
<evidence type="ECO:0000256" key="5">
    <source>
        <dbReference type="ARBA" id="ARBA00066635"/>
    </source>
</evidence>
<comment type="catalytic activity">
    <reaction evidence="4">
        <text>dihydrochanoclavine-I aldehyde + NADP(+) = chanoclavine-I aldehyde + NADPH + H(+)</text>
        <dbReference type="Rhea" id="RHEA:35947"/>
        <dbReference type="ChEBI" id="CHEBI:15378"/>
        <dbReference type="ChEBI" id="CHEBI:57783"/>
        <dbReference type="ChEBI" id="CHEBI:58349"/>
        <dbReference type="ChEBI" id="CHEBI:65032"/>
        <dbReference type="ChEBI" id="CHEBI:71487"/>
        <dbReference type="EC" id="1.3.1.100"/>
    </reaction>
</comment>
<reference evidence="8" key="1">
    <citation type="journal article" date="2017" name="Nat. Microbiol.">
        <title>Global analysis of biosynthetic gene clusters reveals vast potential of secondary metabolite production in Penicillium species.</title>
        <authorList>
            <person name="Nielsen J.C."/>
            <person name="Grijseels S."/>
            <person name="Prigent S."/>
            <person name="Ji B."/>
            <person name="Dainat J."/>
            <person name="Nielsen K.F."/>
            <person name="Frisvad J.C."/>
            <person name="Workman M."/>
            <person name="Nielsen J."/>
        </authorList>
    </citation>
    <scope>NUCLEOTIDE SEQUENCE [LARGE SCALE GENOMIC DNA]</scope>
    <source>
        <strain evidence="8">IBT 31811</strain>
    </source>
</reference>
<evidence type="ECO:0000313" key="8">
    <source>
        <dbReference type="Proteomes" id="UP000191672"/>
    </source>
</evidence>
<dbReference type="FunFam" id="3.20.20.70:FF:000138">
    <property type="entry name" value="NADPH dehydrogenase 1"/>
    <property type="match status" value="1"/>
</dbReference>
<dbReference type="PANTHER" id="PTHR22893">
    <property type="entry name" value="NADH OXIDOREDUCTASE-RELATED"/>
    <property type="match status" value="1"/>
</dbReference>
<evidence type="ECO:0000256" key="3">
    <source>
        <dbReference type="ARBA" id="ARBA00022857"/>
    </source>
</evidence>
<proteinExistence type="predicted"/>
<dbReference type="Gene3D" id="3.20.20.70">
    <property type="entry name" value="Aldolase class I"/>
    <property type="match status" value="1"/>
</dbReference>
<organism evidence="7 8">
    <name type="scientific">Penicillium antarcticum</name>
    <dbReference type="NCBI Taxonomy" id="416450"/>
    <lineage>
        <taxon>Eukaryota</taxon>
        <taxon>Fungi</taxon>
        <taxon>Dikarya</taxon>
        <taxon>Ascomycota</taxon>
        <taxon>Pezizomycotina</taxon>
        <taxon>Eurotiomycetes</taxon>
        <taxon>Eurotiomycetidae</taxon>
        <taxon>Eurotiales</taxon>
        <taxon>Aspergillaceae</taxon>
        <taxon>Penicillium</taxon>
    </lineage>
</organism>
<dbReference type="EMBL" id="MDYN01000001">
    <property type="protein sequence ID" value="OQD90398.1"/>
    <property type="molecule type" value="Genomic_DNA"/>
</dbReference>
<dbReference type="InterPro" id="IPR045247">
    <property type="entry name" value="Oye-like"/>
</dbReference>
<dbReference type="STRING" id="416450.A0A1V6QMB2"/>
<evidence type="ECO:0000259" key="6">
    <source>
        <dbReference type="Pfam" id="PF00724"/>
    </source>
</evidence>
<evidence type="ECO:0000256" key="1">
    <source>
        <dbReference type="ARBA" id="ARBA00005107"/>
    </source>
</evidence>
<comment type="pathway">
    <text evidence="1">Alkaloid biosynthesis; ergot alkaloid biosynthesis.</text>
</comment>
<dbReference type="PANTHER" id="PTHR22893:SF91">
    <property type="entry name" value="NADPH DEHYDROGENASE 2-RELATED"/>
    <property type="match status" value="1"/>
</dbReference>
<dbReference type="Pfam" id="PF00724">
    <property type="entry name" value="Oxidored_FMN"/>
    <property type="match status" value="1"/>
</dbReference>
<dbReference type="InterPro" id="IPR013785">
    <property type="entry name" value="Aldolase_TIM"/>
</dbReference>
<dbReference type="GO" id="GO:0009820">
    <property type="term" value="P:alkaloid metabolic process"/>
    <property type="evidence" value="ECO:0007669"/>
    <property type="project" value="UniProtKB-KW"/>
</dbReference>
<accession>A0A1V6QMB2</accession>
<evidence type="ECO:0000256" key="2">
    <source>
        <dbReference type="ARBA" id="ARBA00022589"/>
    </source>
</evidence>
<keyword evidence="8" id="KW-1185">Reference proteome</keyword>
<dbReference type="AlphaFoldDB" id="A0A1V6QMB2"/>
<sequence>MSKLFTPLKVGRITLNQRIAMAPMTRLRADTSHLLLPSAKEYYQQRASVPGSLIVTEATIISPRHGGYSNVPGIFNDEQIASWKEITKAVHDQGSYIFLQLWAMGRAANPSIMAHSGHDLVSASDVPMKSMFSEERHHPVPMTESEIQGTISDFAAAAEKAMLAGFDGVEIHGANGYLIDQFLQDVTNKRADKWGGGVENRSRLAVEVTSAVVKAIGNERTAIRLSPWSRYQEMGMEDPVPQFSDVARRLAEFKLAYLHICESDGEPKESIKWLLRAYGDASPLLVAGEYDGESARKAVDTKYVDHDVVVAFGRPFISNPDLVLKVKHGLPLAPLDPATMYGQMSEGYTDYPFSERFSLEDPAL</sequence>
<evidence type="ECO:0000313" key="7">
    <source>
        <dbReference type="EMBL" id="OQD90398.1"/>
    </source>
</evidence>
<comment type="caution">
    <text evidence="7">The sequence shown here is derived from an EMBL/GenBank/DDBJ whole genome shotgun (WGS) entry which is preliminary data.</text>
</comment>
<dbReference type="Proteomes" id="UP000191672">
    <property type="component" value="Unassembled WGS sequence"/>
</dbReference>
<dbReference type="GO" id="GO:0010181">
    <property type="term" value="F:FMN binding"/>
    <property type="evidence" value="ECO:0007669"/>
    <property type="project" value="InterPro"/>
</dbReference>
<evidence type="ECO:0000256" key="4">
    <source>
        <dbReference type="ARBA" id="ARBA00051276"/>
    </source>
</evidence>
<dbReference type="EC" id="1.3.1.100" evidence="5"/>
<keyword evidence="3" id="KW-0521">NADP</keyword>
<feature type="domain" description="NADH:flavin oxidoreductase/NADH oxidase N-terminal" evidence="6">
    <location>
        <begin position="3"/>
        <end position="332"/>
    </location>
</feature>
<name>A0A1V6QMB2_9EURO</name>
<dbReference type="SUPFAM" id="SSF51395">
    <property type="entry name" value="FMN-linked oxidoreductases"/>
    <property type="match status" value="1"/>
</dbReference>
<keyword evidence="2" id="KW-0017">Alkaloid metabolism</keyword>
<gene>
    <name evidence="7" type="ORF">PENANT_c001G10640</name>
</gene>
<dbReference type="GO" id="GO:0003959">
    <property type="term" value="F:NADPH dehydrogenase activity"/>
    <property type="evidence" value="ECO:0007669"/>
    <property type="project" value="TreeGrafter"/>
</dbReference>